<accession>A0A6C0J4N4</accession>
<dbReference type="Gene3D" id="3.70.10.10">
    <property type="match status" value="1"/>
</dbReference>
<dbReference type="Pfam" id="PF02747">
    <property type="entry name" value="PCNA_C"/>
    <property type="match status" value="1"/>
</dbReference>
<dbReference type="GO" id="GO:0006272">
    <property type="term" value="P:leading strand elongation"/>
    <property type="evidence" value="ECO:0007669"/>
    <property type="project" value="TreeGrafter"/>
</dbReference>
<evidence type="ECO:0000256" key="1">
    <source>
        <dbReference type="ARBA" id="ARBA00010462"/>
    </source>
</evidence>
<feature type="domain" description="Proliferating cell nuclear antigen PCNA N-terminal" evidence="3">
    <location>
        <begin position="10"/>
        <end position="109"/>
    </location>
</feature>
<dbReference type="InterPro" id="IPR000730">
    <property type="entry name" value="Pr_cel_nuc_antig"/>
</dbReference>
<protein>
    <recommendedName>
        <fullName evidence="6">Proliferating cell nuclear antigen PCNA N-terminal domain-containing protein</fullName>
    </recommendedName>
</protein>
<evidence type="ECO:0000259" key="3">
    <source>
        <dbReference type="Pfam" id="PF00705"/>
    </source>
</evidence>
<dbReference type="GO" id="GO:0030337">
    <property type="term" value="F:DNA polymerase processivity factor activity"/>
    <property type="evidence" value="ECO:0007669"/>
    <property type="project" value="InterPro"/>
</dbReference>
<dbReference type="SUPFAM" id="SSF55979">
    <property type="entry name" value="DNA clamp"/>
    <property type="match status" value="2"/>
</dbReference>
<name>A0A6C0J4N4_9ZZZZ</name>
<feature type="domain" description="Proliferating cell nuclear antigen PCNA C-terminal" evidence="4">
    <location>
        <begin position="145"/>
        <end position="264"/>
    </location>
</feature>
<dbReference type="AlphaFoldDB" id="A0A6C0J4N4"/>
<dbReference type="InterPro" id="IPR022648">
    <property type="entry name" value="Pr_cel_nuc_antig_N"/>
</dbReference>
<dbReference type="NCBIfam" id="TIGR00590">
    <property type="entry name" value="pcna"/>
    <property type="match status" value="1"/>
</dbReference>
<comment type="similarity">
    <text evidence="1">Belongs to the PCNA family.</text>
</comment>
<keyword evidence="2" id="KW-0238">DNA-binding</keyword>
<proteinExistence type="inferred from homology"/>
<organism evidence="5">
    <name type="scientific">viral metagenome</name>
    <dbReference type="NCBI Taxonomy" id="1070528"/>
    <lineage>
        <taxon>unclassified sequences</taxon>
        <taxon>metagenomes</taxon>
        <taxon>organismal metagenomes</taxon>
    </lineage>
</organism>
<dbReference type="PANTHER" id="PTHR11352">
    <property type="entry name" value="PROLIFERATING CELL NUCLEAR ANTIGEN"/>
    <property type="match status" value="1"/>
</dbReference>
<dbReference type="GO" id="GO:0003677">
    <property type="term" value="F:DNA binding"/>
    <property type="evidence" value="ECO:0007669"/>
    <property type="project" value="UniProtKB-KW"/>
</dbReference>
<dbReference type="InterPro" id="IPR022649">
    <property type="entry name" value="Pr_cel_nuc_antig_C"/>
</dbReference>
<dbReference type="GO" id="GO:0006275">
    <property type="term" value="P:regulation of DNA replication"/>
    <property type="evidence" value="ECO:0007669"/>
    <property type="project" value="InterPro"/>
</dbReference>
<dbReference type="PANTHER" id="PTHR11352:SF0">
    <property type="entry name" value="PROLIFERATING CELL NUCLEAR ANTIGEN"/>
    <property type="match status" value="1"/>
</dbReference>
<reference evidence="5" key="1">
    <citation type="journal article" date="2020" name="Nature">
        <title>Giant virus diversity and host interactions through global metagenomics.</title>
        <authorList>
            <person name="Schulz F."/>
            <person name="Roux S."/>
            <person name="Paez-Espino D."/>
            <person name="Jungbluth S."/>
            <person name="Walsh D.A."/>
            <person name="Denef V.J."/>
            <person name="McMahon K.D."/>
            <person name="Konstantinidis K.T."/>
            <person name="Eloe-Fadrosh E.A."/>
            <person name="Kyrpides N.C."/>
            <person name="Woyke T."/>
        </authorList>
    </citation>
    <scope>NUCLEOTIDE SEQUENCE</scope>
    <source>
        <strain evidence="5">GVMAG-M-3300025727-45</strain>
    </source>
</reference>
<sequence>MTEYDDNKLFYAKTVQGHVIKTLFEIIKGTLEHDTNMRITKDGITIKDMDGSHTALVHMKLNADSMNQFVLNKDKLTVGINAHKFYSHLKTIYRDEILTLFIERGKENVMGFSVYAKGGSSLAGSSWVSDRYLNILDVNDEELHINDKDYNLIVNMSSQTFQKVCREFKNIAANTITIIHDNNLLIFEAKGDSSRQQTYVPLNNDPEESKEQEHYHATFNLNKIVEFTKFQSLSSTIQICMKKECPIIFKCPISDIGELKVCVTPVSDEYTDL</sequence>
<evidence type="ECO:0000313" key="5">
    <source>
        <dbReference type="EMBL" id="QHT99655.1"/>
    </source>
</evidence>
<evidence type="ECO:0000259" key="4">
    <source>
        <dbReference type="Pfam" id="PF02747"/>
    </source>
</evidence>
<evidence type="ECO:0008006" key="6">
    <source>
        <dbReference type="Google" id="ProtNLM"/>
    </source>
</evidence>
<dbReference type="Pfam" id="PF00705">
    <property type="entry name" value="PCNA_N"/>
    <property type="match status" value="1"/>
</dbReference>
<dbReference type="PRINTS" id="PR00339">
    <property type="entry name" value="PCNACYCLIN"/>
</dbReference>
<dbReference type="GO" id="GO:0006298">
    <property type="term" value="P:mismatch repair"/>
    <property type="evidence" value="ECO:0007669"/>
    <property type="project" value="TreeGrafter"/>
</dbReference>
<dbReference type="GO" id="GO:0043626">
    <property type="term" value="C:PCNA complex"/>
    <property type="evidence" value="ECO:0007669"/>
    <property type="project" value="TreeGrafter"/>
</dbReference>
<dbReference type="InterPro" id="IPR046938">
    <property type="entry name" value="DNA_clamp_sf"/>
</dbReference>
<evidence type="ECO:0000256" key="2">
    <source>
        <dbReference type="ARBA" id="ARBA00023125"/>
    </source>
</evidence>
<dbReference type="EMBL" id="MN740312">
    <property type="protein sequence ID" value="QHT99655.1"/>
    <property type="molecule type" value="Genomic_DNA"/>
</dbReference>
<dbReference type="GO" id="GO:0019985">
    <property type="term" value="P:translesion synthesis"/>
    <property type="evidence" value="ECO:0007669"/>
    <property type="project" value="TreeGrafter"/>
</dbReference>